<dbReference type="Pfam" id="PF00145">
    <property type="entry name" value="DNA_methylase"/>
    <property type="match status" value="1"/>
</dbReference>
<evidence type="ECO:0000313" key="9">
    <source>
        <dbReference type="Proteomes" id="UP000295681"/>
    </source>
</evidence>
<dbReference type="PROSITE" id="PS00094">
    <property type="entry name" value="C5_MTASE_1"/>
    <property type="match status" value="1"/>
</dbReference>
<keyword evidence="2 5" id="KW-0808">Transferase</keyword>
<dbReference type="InterPro" id="IPR029063">
    <property type="entry name" value="SAM-dependent_MTases_sf"/>
</dbReference>
<sequence>MKNDIVSFFAGVGGIDLGFEDAGEYRTVYANEFDKNAQHTFETNFKSRGTYLDRRDIKQVDAKEVKAKAPNASVLLAGFPCQPFSIAGYRHGFEDNRGDLFFETHRIIRFLQPKVIFLENVKNLVTHDHGNTFKVIREFLVHSGYYIKWKVLNAKEYGNIPQNRERIYVVGFKDKKAFDNFSFPEKIDLTTKLSDIIDFDAKIGEITKFGDFLEDRFFYKEDKQTFYPQLVEAMKSSETVYQWRRQYVRENKSGVIPTLTANMGTGGHNVPLIRTHNGDIRKLTPREAFNAQGYPENYQLPVDESMGALYKQAGNSVVVPVITRLAKSINRAIESLTTDVKLPKTDDKVALVYTKMDGRMAGESFTVDWYDDQATAIEDDGHLNRQKELPIFENDDFFNAIKRGGNYEFYSVVG</sequence>
<evidence type="ECO:0000256" key="7">
    <source>
        <dbReference type="RuleBase" id="RU000417"/>
    </source>
</evidence>
<keyword evidence="1 5" id="KW-0489">Methyltransferase</keyword>
<organism evidence="8 9">
    <name type="scientific">Leuconostoc fallax</name>
    <dbReference type="NCBI Taxonomy" id="1251"/>
    <lineage>
        <taxon>Bacteria</taxon>
        <taxon>Bacillati</taxon>
        <taxon>Bacillota</taxon>
        <taxon>Bacilli</taxon>
        <taxon>Lactobacillales</taxon>
        <taxon>Lactobacillaceae</taxon>
        <taxon>Leuconostoc</taxon>
    </lineage>
</organism>
<comment type="catalytic activity">
    <reaction evidence="7">
        <text>a 2'-deoxycytidine in DNA + S-adenosyl-L-methionine = a 5-methyl-2'-deoxycytidine in DNA + S-adenosyl-L-homocysteine + H(+)</text>
        <dbReference type="Rhea" id="RHEA:13681"/>
        <dbReference type="Rhea" id="RHEA-COMP:11369"/>
        <dbReference type="Rhea" id="RHEA-COMP:11370"/>
        <dbReference type="ChEBI" id="CHEBI:15378"/>
        <dbReference type="ChEBI" id="CHEBI:57856"/>
        <dbReference type="ChEBI" id="CHEBI:59789"/>
        <dbReference type="ChEBI" id="CHEBI:85452"/>
        <dbReference type="ChEBI" id="CHEBI:85454"/>
        <dbReference type="EC" id="2.1.1.37"/>
    </reaction>
</comment>
<dbReference type="CDD" id="cd00315">
    <property type="entry name" value="Cyt_C5_DNA_methylase"/>
    <property type="match status" value="1"/>
</dbReference>
<dbReference type="SUPFAM" id="SSF53335">
    <property type="entry name" value="S-adenosyl-L-methionine-dependent methyltransferases"/>
    <property type="match status" value="1"/>
</dbReference>
<dbReference type="PRINTS" id="PR00105">
    <property type="entry name" value="C5METTRFRASE"/>
</dbReference>
<dbReference type="InterPro" id="IPR018117">
    <property type="entry name" value="C5_DNA_meth_AS"/>
</dbReference>
<evidence type="ECO:0000256" key="4">
    <source>
        <dbReference type="ARBA" id="ARBA00022747"/>
    </source>
</evidence>
<keyword evidence="4" id="KW-0680">Restriction system</keyword>
<gene>
    <name evidence="8" type="ORF">C5L23_000662</name>
</gene>
<dbReference type="InterPro" id="IPR050750">
    <property type="entry name" value="C5-MTase"/>
</dbReference>
<evidence type="ECO:0000313" key="8">
    <source>
        <dbReference type="EMBL" id="TDG68356.1"/>
    </source>
</evidence>
<dbReference type="GO" id="GO:0009307">
    <property type="term" value="P:DNA restriction-modification system"/>
    <property type="evidence" value="ECO:0007669"/>
    <property type="project" value="UniProtKB-KW"/>
</dbReference>
<dbReference type="PANTHER" id="PTHR46098">
    <property type="entry name" value="TRNA (CYTOSINE(38)-C(5))-METHYLTRANSFERASE"/>
    <property type="match status" value="1"/>
</dbReference>
<dbReference type="InterPro" id="IPR001525">
    <property type="entry name" value="C5_MeTfrase"/>
</dbReference>
<dbReference type="Gene3D" id="3.40.50.150">
    <property type="entry name" value="Vaccinia Virus protein VP39"/>
    <property type="match status" value="1"/>
</dbReference>
<proteinExistence type="inferred from homology"/>
<dbReference type="GO" id="GO:0003886">
    <property type="term" value="F:DNA (cytosine-5-)-methyltransferase activity"/>
    <property type="evidence" value="ECO:0007669"/>
    <property type="project" value="UniProtKB-EC"/>
</dbReference>
<accession>A0A4R5N8U7</accession>
<dbReference type="NCBIfam" id="TIGR00675">
    <property type="entry name" value="dcm"/>
    <property type="match status" value="1"/>
</dbReference>
<reference evidence="8 9" key="1">
    <citation type="journal article" date="2019" name="Appl. Microbiol. Biotechnol.">
        <title>Uncovering carbohydrate metabolism through a genotype-phenotype association study of 56 lactic acid bacteria genomes.</title>
        <authorList>
            <person name="Buron-Moles G."/>
            <person name="Chailyan A."/>
            <person name="Dolejs I."/>
            <person name="Forster J."/>
            <person name="Miks M.H."/>
        </authorList>
    </citation>
    <scope>NUCLEOTIDE SEQUENCE [LARGE SCALE GENOMIC DNA]</scope>
    <source>
        <strain evidence="8 9">ATCC 700006</strain>
    </source>
</reference>
<name>A0A4R5N8U7_9LACO</name>
<evidence type="ECO:0000256" key="1">
    <source>
        <dbReference type="ARBA" id="ARBA00022603"/>
    </source>
</evidence>
<evidence type="ECO:0000256" key="6">
    <source>
        <dbReference type="RuleBase" id="RU000416"/>
    </source>
</evidence>
<dbReference type="Proteomes" id="UP000295681">
    <property type="component" value="Unassembled WGS sequence"/>
</dbReference>
<protein>
    <recommendedName>
        <fullName evidence="7">Cytosine-specific methyltransferase</fullName>
        <ecNumber evidence="7">2.1.1.37</ecNumber>
    </recommendedName>
</protein>
<dbReference type="PANTHER" id="PTHR46098:SF1">
    <property type="entry name" value="TRNA (CYTOSINE(38)-C(5))-METHYLTRANSFERASE"/>
    <property type="match status" value="1"/>
</dbReference>
<feature type="active site" evidence="5">
    <location>
        <position position="81"/>
    </location>
</feature>
<comment type="similarity">
    <text evidence="5 6">Belongs to the class I-like SAM-binding methyltransferase superfamily. C5-methyltransferase family.</text>
</comment>
<dbReference type="PROSITE" id="PS00095">
    <property type="entry name" value="C5_MTASE_2"/>
    <property type="match status" value="1"/>
</dbReference>
<dbReference type="InterPro" id="IPR031303">
    <property type="entry name" value="C5_meth_CS"/>
</dbReference>
<dbReference type="EMBL" id="PUFI01000014">
    <property type="protein sequence ID" value="TDG68356.1"/>
    <property type="molecule type" value="Genomic_DNA"/>
</dbReference>
<dbReference type="PROSITE" id="PS51679">
    <property type="entry name" value="SAM_MT_C5"/>
    <property type="match status" value="1"/>
</dbReference>
<keyword evidence="9" id="KW-1185">Reference proteome</keyword>
<keyword evidence="3 5" id="KW-0949">S-adenosyl-L-methionine</keyword>
<dbReference type="Gene3D" id="3.90.120.10">
    <property type="entry name" value="DNA Methylase, subunit A, domain 2"/>
    <property type="match status" value="1"/>
</dbReference>
<dbReference type="RefSeq" id="WP_010007034.1">
    <property type="nucleotide sequence ID" value="NZ_PUFI01000014.1"/>
</dbReference>
<dbReference type="GO" id="GO:0032259">
    <property type="term" value="P:methylation"/>
    <property type="evidence" value="ECO:0007669"/>
    <property type="project" value="UniProtKB-KW"/>
</dbReference>
<dbReference type="EC" id="2.1.1.37" evidence="7"/>
<evidence type="ECO:0000256" key="3">
    <source>
        <dbReference type="ARBA" id="ARBA00022691"/>
    </source>
</evidence>
<comment type="caution">
    <text evidence="8">The sequence shown here is derived from an EMBL/GenBank/DDBJ whole genome shotgun (WGS) entry which is preliminary data.</text>
</comment>
<dbReference type="AlphaFoldDB" id="A0A4R5N8U7"/>
<dbReference type="STRING" id="907931.GCA_000165675_01551"/>
<evidence type="ECO:0000256" key="5">
    <source>
        <dbReference type="PROSITE-ProRule" id="PRU01016"/>
    </source>
</evidence>
<evidence type="ECO:0000256" key="2">
    <source>
        <dbReference type="ARBA" id="ARBA00022679"/>
    </source>
</evidence>